<feature type="binding site" evidence="2">
    <location>
        <position position="357"/>
    </location>
    <ligand>
        <name>Mn(2+)</name>
        <dbReference type="ChEBI" id="CHEBI:29035"/>
        <label>2</label>
    </ligand>
</feature>
<dbReference type="EMBL" id="FCNP01000001">
    <property type="protein sequence ID" value="CVI54299.1"/>
    <property type="molecule type" value="Genomic_DNA"/>
</dbReference>
<dbReference type="GO" id="GO:0050118">
    <property type="term" value="F:N-acetyldiaminopimelate deacetylase activity"/>
    <property type="evidence" value="ECO:0007669"/>
    <property type="project" value="UniProtKB-ARBA"/>
</dbReference>
<comment type="caution">
    <text evidence="4">The sequence shown here is derived from an EMBL/GenBank/DDBJ whole genome shotgun (WGS) entry which is preliminary data.</text>
</comment>
<dbReference type="InterPro" id="IPR011650">
    <property type="entry name" value="Peptidase_M20_dimer"/>
</dbReference>
<dbReference type="GO" id="GO:0019877">
    <property type="term" value="P:diaminopimelate biosynthetic process"/>
    <property type="evidence" value="ECO:0007669"/>
    <property type="project" value="UniProtKB-ARBA"/>
</dbReference>
<keyword evidence="2" id="KW-0479">Metal-binding</keyword>
<comment type="cofactor">
    <cofactor evidence="2">
        <name>Mn(2+)</name>
        <dbReference type="ChEBI" id="CHEBI:29035"/>
    </cofactor>
    <text evidence="2">The Mn(2+) ion enhances activity.</text>
</comment>
<dbReference type="FunFam" id="3.30.70.360:FF:000001">
    <property type="entry name" value="N-acetyldiaminopimelate deacetylase"/>
    <property type="match status" value="1"/>
</dbReference>
<dbReference type="Pfam" id="PF01546">
    <property type="entry name" value="Peptidase_M20"/>
    <property type="match status" value="1"/>
</dbReference>
<accession>A0A1S7TIY8</accession>
<protein>
    <submittedName>
        <fullName evidence="4">Uncharacterized hydrolase YtnL</fullName>
        <ecNumber evidence="4">3.-.-.-</ecNumber>
    </submittedName>
</protein>
<dbReference type="AlphaFoldDB" id="A0A1S7TIY8"/>
<feature type="domain" description="Peptidase M20 dimerisation" evidence="3">
    <location>
        <begin position="180"/>
        <end position="276"/>
    </location>
</feature>
<feature type="binding site" evidence="2">
    <location>
        <position position="102"/>
    </location>
    <ligand>
        <name>Mn(2+)</name>
        <dbReference type="ChEBI" id="CHEBI:29035"/>
        <label>2</label>
    </ligand>
</feature>
<dbReference type="InterPro" id="IPR017439">
    <property type="entry name" value="Amidohydrolase"/>
</dbReference>
<dbReference type="EC" id="3.-.-.-" evidence="4"/>
<evidence type="ECO:0000256" key="1">
    <source>
        <dbReference type="ARBA" id="ARBA00022801"/>
    </source>
</evidence>
<dbReference type="PANTHER" id="PTHR11014">
    <property type="entry name" value="PEPTIDASE M20 FAMILY MEMBER"/>
    <property type="match status" value="1"/>
</dbReference>
<sequence length="386" mass="40882">MVSVFSKASIDEAVETRQHLHANPELRYEEFGTADLVASRLRTLGYDVTEGIATTGVVGVLDTGRPGPTIAFRADMDALPIEEQTGLPYASRNSGKMHACGHDGHTASLLLAARKLAEEHDHLSGRVKLLFQPAEEGGLGAVGMIAGGALDGVEGIYGFHNRPGFPLGRVFAKAGPAMGGSTRYEVTVTGHGGHAARPDLAIDPIFVGSAVVQGLQSLISRRLSPLESGVLTVTSFEGNSGGNVIPTAVKLKISLRDGSPDVFMLLDREMRRVIENICAAHGAQAGVEQTMRIPSVVNGAAETDMVVRIAIDTFGKDRAGTIEVLPTMGAEDFAFYLEQVPGCFFFVGNGEDSAYLHDPKYDFRDHILPIAGGMFVAIAASRLQAA</sequence>
<feature type="binding site" evidence="2">
    <location>
        <position position="100"/>
    </location>
    <ligand>
        <name>Mn(2+)</name>
        <dbReference type="ChEBI" id="CHEBI:29035"/>
        <label>2</label>
    </ligand>
</feature>
<evidence type="ECO:0000256" key="2">
    <source>
        <dbReference type="PIRSR" id="PIRSR005962-1"/>
    </source>
</evidence>
<dbReference type="Gene3D" id="3.40.630.10">
    <property type="entry name" value="Zn peptidases"/>
    <property type="match status" value="1"/>
</dbReference>
<organism evidence="4 5">
    <name type="scientific">Agrobacterium deltaense NCPPB 1641</name>
    <dbReference type="NCBI Taxonomy" id="1183425"/>
    <lineage>
        <taxon>Bacteria</taxon>
        <taxon>Pseudomonadati</taxon>
        <taxon>Pseudomonadota</taxon>
        <taxon>Alphaproteobacteria</taxon>
        <taxon>Hyphomicrobiales</taxon>
        <taxon>Rhizobiaceae</taxon>
        <taxon>Rhizobium/Agrobacterium group</taxon>
        <taxon>Agrobacterium</taxon>
    </lineage>
</organism>
<reference evidence="4" key="1">
    <citation type="submission" date="2016-01" db="EMBL/GenBank/DDBJ databases">
        <authorList>
            <person name="Regsiter A."/>
            <person name="william w."/>
        </authorList>
    </citation>
    <scope>NUCLEOTIDE SEQUENCE</scope>
    <source>
        <strain evidence="4">NCPPB 1641</strain>
    </source>
</reference>
<dbReference type="Pfam" id="PF07687">
    <property type="entry name" value="M20_dimer"/>
    <property type="match status" value="1"/>
</dbReference>
<dbReference type="Gene3D" id="3.30.70.360">
    <property type="match status" value="1"/>
</dbReference>
<gene>
    <name evidence="4" type="primary">ytnL</name>
    <name evidence="4" type="ORF">AGR7A_Cc10007</name>
</gene>
<feature type="binding site" evidence="2">
    <location>
        <position position="160"/>
    </location>
    <ligand>
        <name>Mn(2+)</name>
        <dbReference type="ChEBI" id="CHEBI:29035"/>
        <label>2</label>
    </ligand>
</feature>
<dbReference type="InterPro" id="IPR036264">
    <property type="entry name" value="Bact_exopeptidase_dim_dom"/>
</dbReference>
<name>A0A1S7TIY8_9HYPH</name>
<dbReference type="SUPFAM" id="SSF53187">
    <property type="entry name" value="Zn-dependent exopeptidases"/>
    <property type="match status" value="1"/>
</dbReference>
<evidence type="ECO:0000313" key="5">
    <source>
        <dbReference type="Proteomes" id="UP000192140"/>
    </source>
</evidence>
<feature type="binding site" evidence="2">
    <location>
        <position position="136"/>
    </location>
    <ligand>
        <name>Mn(2+)</name>
        <dbReference type="ChEBI" id="CHEBI:29035"/>
        <label>2</label>
    </ligand>
</feature>
<keyword evidence="5" id="KW-1185">Reference proteome</keyword>
<dbReference type="NCBIfam" id="TIGR01891">
    <property type="entry name" value="amidohydrolases"/>
    <property type="match status" value="1"/>
</dbReference>
<evidence type="ECO:0000259" key="3">
    <source>
        <dbReference type="Pfam" id="PF07687"/>
    </source>
</evidence>
<proteinExistence type="predicted"/>
<dbReference type="PANTHER" id="PTHR11014:SF63">
    <property type="entry name" value="METALLOPEPTIDASE, PUTATIVE (AFU_ORTHOLOGUE AFUA_6G09600)-RELATED"/>
    <property type="match status" value="1"/>
</dbReference>
<keyword evidence="1 4" id="KW-0378">Hydrolase</keyword>
<dbReference type="Proteomes" id="UP000192140">
    <property type="component" value="Unassembled WGS sequence"/>
</dbReference>
<dbReference type="GO" id="GO:0046872">
    <property type="term" value="F:metal ion binding"/>
    <property type="evidence" value="ECO:0007669"/>
    <property type="project" value="UniProtKB-KW"/>
</dbReference>
<dbReference type="SUPFAM" id="SSF55031">
    <property type="entry name" value="Bacterial exopeptidase dimerisation domain"/>
    <property type="match status" value="1"/>
</dbReference>
<dbReference type="RefSeq" id="WP_233282811.1">
    <property type="nucleotide sequence ID" value="NZ_LT009775.1"/>
</dbReference>
<keyword evidence="2" id="KW-0464">Manganese</keyword>
<dbReference type="InterPro" id="IPR002933">
    <property type="entry name" value="Peptidase_M20"/>
</dbReference>
<dbReference type="PIRSF" id="PIRSF005962">
    <property type="entry name" value="Pept_M20D_amidohydro"/>
    <property type="match status" value="1"/>
</dbReference>
<evidence type="ECO:0000313" key="4">
    <source>
        <dbReference type="EMBL" id="CVI54299.1"/>
    </source>
</evidence>